<sequence length="316" mass="33239">MNPNDLHDRFERTLTDQRPPTPDVADLLDDGHRALRRRRLLATAGGTTATLAAAAVVGVLTVGGTPTAQEAPVAGSPAAPSSSASAPGPMAGVRFDPPSEKVITEANAAVTMGDDGKVDVEQGHLVVETRRPTPNPDGLEGLATVYRHHLYFHLLGPDGSGVFQWIGDPSLSLTVWMRAQTQAMGDTGGTDSDSTTIGPPVMPEAVDARWVRFVGDTEELEATDGARIVEQRPGVFVGSRWAEKTDNTAAAVVETSDGTRYFVLARSFDGKAGQYIGVRASDVDAADGGEPTLDDFLTLATSRYTPGESGTSEGLR</sequence>
<organism evidence="3 4">
    <name type="scientific">Nocardioides acrostichi</name>
    <dbReference type="NCBI Taxonomy" id="2784339"/>
    <lineage>
        <taxon>Bacteria</taxon>
        <taxon>Bacillati</taxon>
        <taxon>Actinomycetota</taxon>
        <taxon>Actinomycetes</taxon>
        <taxon>Propionibacteriales</taxon>
        <taxon>Nocardioidaceae</taxon>
        <taxon>Nocardioides</taxon>
    </lineage>
</organism>
<comment type="caution">
    <text evidence="3">The sequence shown here is derived from an EMBL/GenBank/DDBJ whole genome shotgun (WGS) entry which is preliminary data.</text>
</comment>
<feature type="transmembrane region" description="Helical" evidence="2">
    <location>
        <begin position="40"/>
        <end position="62"/>
    </location>
</feature>
<keyword evidence="2" id="KW-1133">Transmembrane helix</keyword>
<feature type="region of interest" description="Disordered" evidence="1">
    <location>
        <begin position="1"/>
        <end position="22"/>
    </location>
</feature>
<dbReference type="EMBL" id="JADIVZ010000002">
    <property type="protein sequence ID" value="MBF4161321.1"/>
    <property type="molecule type" value="Genomic_DNA"/>
</dbReference>
<keyword evidence="2" id="KW-0472">Membrane</keyword>
<reference evidence="3" key="1">
    <citation type="submission" date="2020-11" db="EMBL/GenBank/DDBJ databases">
        <title>Nocardioides sp. CBS4Y-1, whole genome shotgun sequence.</title>
        <authorList>
            <person name="Tuo L."/>
        </authorList>
    </citation>
    <scope>NUCLEOTIDE SEQUENCE</scope>
    <source>
        <strain evidence="3">CBS4Y-1</strain>
    </source>
</reference>
<keyword evidence="2" id="KW-0812">Transmembrane</keyword>
<feature type="compositionally biased region" description="Basic and acidic residues" evidence="1">
    <location>
        <begin position="1"/>
        <end position="15"/>
    </location>
</feature>
<dbReference type="AlphaFoldDB" id="A0A930UW99"/>
<proteinExistence type="predicted"/>
<evidence type="ECO:0000256" key="1">
    <source>
        <dbReference type="SAM" id="MobiDB-lite"/>
    </source>
</evidence>
<evidence type="ECO:0000256" key="2">
    <source>
        <dbReference type="SAM" id="Phobius"/>
    </source>
</evidence>
<protein>
    <submittedName>
        <fullName evidence="3">Uncharacterized protein</fullName>
    </submittedName>
</protein>
<keyword evidence="4" id="KW-1185">Reference proteome</keyword>
<dbReference type="Proteomes" id="UP000656804">
    <property type="component" value="Unassembled WGS sequence"/>
</dbReference>
<feature type="compositionally biased region" description="Low complexity" evidence="1">
    <location>
        <begin position="71"/>
        <end position="92"/>
    </location>
</feature>
<evidence type="ECO:0000313" key="3">
    <source>
        <dbReference type="EMBL" id="MBF4161321.1"/>
    </source>
</evidence>
<dbReference type="InterPro" id="IPR006311">
    <property type="entry name" value="TAT_signal"/>
</dbReference>
<evidence type="ECO:0000313" key="4">
    <source>
        <dbReference type="Proteomes" id="UP000656804"/>
    </source>
</evidence>
<accession>A0A930UW99</accession>
<name>A0A930UW99_9ACTN</name>
<dbReference type="PROSITE" id="PS51318">
    <property type="entry name" value="TAT"/>
    <property type="match status" value="1"/>
</dbReference>
<feature type="region of interest" description="Disordered" evidence="1">
    <location>
        <begin position="69"/>
        <end position="97"/>
    </location>
</feature>
<dbReference type="RefSeq" id="WP_194502550.1">
    <property type="nucleotide sequence ID" value="NZ_JADIVZ010000002.1"/>
</dbReference>
<gene>
    <name evidence="3" type="ORF">ISG29_06425</name>
</gene>